<dbReference type="SUPFAM" id="SSF81383">
    <property type="entry name" value="F-box domain"/>
    <property type="match status" value="1"/>
</dbReference>
<organism evidence="1 2">
    <name type="scientific">Mycena chlorophos</name>
    <name type="common">Agaric fungus</name>
    <name type="synonym">Agaricus chlorophos</name>
    <dbReference type="NCBI Taxonomy" id="658473"/>
    <lineage>
        <taxon>Eukaryota</taxon>
        <taxon>Fungi</taxon>
        <taxon>Dikarya</taxon>
        <taxon>Basidiomycota</taxon>
        <taxon>Agaricomycotina</taxon>
        <taxon>Agaricomycetes</taxon>
        <taxon>Agaricomycetidae</taxon>
        <taxon>Agaricales</taxon>
        <taxon>Marasmiineae</taxon>
        <taxon>Mycenaceae</taxon>
        <taxon>Mycena</taxon>
    </lineage>
</organism>
<gene>
    <name evidence="1" type="ORF">HMN09_01211800</name>
</gene>
<accession>A0A8H6S5U2</accession>
<reference evidence="1" key="1">
    <citation type="submission" date="2020-05" db="EMBL/GenBank/DDBJ databases">
        <title>Mycena genomes resolve the evolution of fungal bioluminescence.</title>
        <authorList>
            <person name="Tsai I.J."/>
        </authorList>
    </citation>
    <scope>NUCLEOTIDE SEQUENCE</scope>
    <source>
        <strain evidence="1">110903Hualien_Pintung</strain>
    </source>
</reference>
<comment type="caution">
    <text evidence="1">The sequence shown here is derived from an EMBL/GenBank/DDBJ whole genome shotgun (WGS) entry which is preliminary data.</text>
</comment>
<dbReference type="PANTHER" id="PTHR38926">
    <property type="entry name" value="F-BOX DOMAIN CONTAINING PROTEIN, EXPRESSED"/>
    <property type="match status" value="1"/>
</dbReference>
<proteinExistence type="predicted"/>
<evidence type="ECO:0000313" key="1">
    <source>
        <dbReference type="EMBL" id="KAF7293323.1"/>
    </source>
</evidence>
<protein>
    <submittedName>
        <fullName evidence="1">F-box domain-containing protein</fullName>
    </submittedName>
</protein>
<name>A0A8H6S5U2_MYCCL</name>
<dbReference type="PANTHER" id="PTHR38926:SF5">
    <property type="entry name" value="F-BOX AND LEUCINE-RICH REPEAT PROTEIN 6"/>
    <property type="match status" value="1"/>
</dbReference>
<dbReference type="EMBL" id="JACAZE010000021">
    <property type="protein sequence ID" value="KAF7293323.1"/>
    <property type="molecule type" value="Genomic_DNA"/>
</dbReference>
<dbReference type="InterPro" id="IPR036047">
    <property type="entry name" value="F-box-like_dom_sf"/>
</dbReference>
<dbReference type="OrthoDB" id="2980162at2759"/>
<sequence>MPTFSHTFSLLDAAPPTGSSPEALYAARDALDAKLAALEDFVADARARLFDARSTVVNELRALRLSALPREVFSIIFTFTLDGDARPSKLKAPLVLLEVCRLWRDVALSTPQLWAELVWTLSKKNGKEQNNLADWVARAGGLSRRLTVAPSVPSLPRSEVAVSKRLFDALVSFPISDLHLASELSATVQSRIFKACTSSFSTLQRLSIRGTPLLVSEINLCFQSLSKLTLTSDWDSTMLPLDLKVEQAPFTTLTFLEIQPAISYTTFGRIILHCTALGNLAVCVQTTEDVIVRPRELLHVRLVQLRLCLEEHGNSELDQQAADDQRDFLKRLRFPSLRSISLQLIDGELTSSWEDGICEGIFSHCPHLDSLSWDMEKYDNRDLDFRCPTPQFVDALQLVPNITTLSLVFEHRVALMHLFRLLDGYDSAGQGILPRLQVLRIHINENGEREMRTHLDDSAPFSWNRIVKFLTRRKETMRVLELRLAECGGKLHSATMPSEVQDLIGCGMLQLVVEYEDLDAEYSDLESEYHETLYAARDALDAKIAALEEFVAGARSRLFEARSTVVNELRALRLAALPREVLSIIFTFTLDGHTPSKLKSPLLLLEVCRLWRDVALSTPQLWVEVLWTLTKKNGKRQKNLAAWVARAGGLGRRLTIVVIVSKRLSQSLASFPISSLDLARGLAHCRN</sequence>
<evidence type="ECO:0000313" key="2">
    <source>
        <dbReference type="Proteomes" id="UP000613580"/>
    </source>
</evidence>
<dbReference type="AlphaFoldDB" id="A0A8H6S5U2"/>
<dbReference type="Proteomes" id="UP000613580">
    <property type="component" value="Unassembled WGS sequence"/>
</dbReference>
<keyword evidence="2" id="KW-1185">Reference proteome</keyword>